<dbReference type="PROSITE" id="PS51044">
    <property type="entry name" value="ZF_SP_RING"/>
    <property type="match status" value="1"/>
</dbReference>
<feature type="region of interest" description="Disordered" evidence="11">
    <location>
        <begin position="85"/>
        <end position="108"/>
    </location>
</feature>
<dbReference type="InterPro" id="IPR013083">
    <property type="entry name" value="Znf_RING/FYVE/PHD"/>
</dbReference>
<dbReference type="InterPro" id="IPR004181">
    <property type="entry name" value="Znf_MIZ"/>
</dbReference>
<comment type="pathway">
    <text evidence="2">Protein modification; protein sumoylation.</text>
</comment>
<dbReference type="GO" id="GO:0030915">
    <property type="term" value="C:Smc5-Smc6 complex"/>
    <property type="evidence" value="ECO:0007669"/>
    <property type="project" value="InterPro"/>
</dbReference>
<feature type="compositionally biased region" description="Polar residues" evidence="11">
    <location>
        <begin position="1"/>
        <end position="18"/>
    </location>
</feature>
<evidence type="ECO:0000313" key="14">
    <source>
        <dbReference type="Proteomes" id="UP000073492"/>
    </source>
</evidence>
<evidence type="ECO:0000256" key="1">
    <source>
        <dbReference type="ARBA" id="ARBA00004123"/>
    </source>
</evidence>
<keyword evidence="4" id="KW-0808">Transferase</keyword>
<evidence type="ECO:0000256" key="4">
    <source>
        <dbReference type="ARBA" id="ARBA00022679"/>
    </source>
</evidence>
<dbReference type="GO" id="GO:0000724">
    <property type="term" value="P:double-strand break repair via homologous recombination"/>
    <property type="evidence" value="ECO:0007669"/>
    <property type="project" value="InterPro"/>
</dbReference>
<keyword evidence="9" id="KW-0539">Nucleus</keyword>
<keyword evidence="14" id="KW-1185">Reference proteome</keyword>
<feature type="compositionally biased region" description="Polar residues" evidence="11">
    <location>
        <begin position="425"/>
        <end position="444"/>
    </location>
</feature>
<feature type="region of interest" description="Disordered" evidence="11">
    <location>
        <begin position="145"/>
        <end position="210"/>
    </location>
</feature>
<accession>A0A139HA14</accession>
<dbReference type="Proteomes" id="UP000073492">
    <property type="component" value="Unassembled WGS sequence"/>
</dbReference>
<dbReference type="EMBL" id="LFZO01000717">
    <property type="protein sequence ID" value="KXS99293.1"/>
    <property type="molecule type" value="Genomic_DNA"/>
</dbReference>
<dbReference type="GO" id="GO:0008270">
    <property type="term" value="F:zinc ion binding"/>
    <property type="evidence" value="ECO:0007669"/>
    <property type="project" value="UniProtKB-KW"/>
</dbReference>
<evidence type="ECO:0000256" key="8">
    <source>
        <dbReference type="ARBA" id="ARBA00022833"/>
    </source>
</evidence>
<comment type="subcellular location">
    <subcellularLocation>
        <location evidence="1">Nucleus</location>
    </subcellularLocation>
</comment>
<dbReference type="Gene3D" id="3.30.40.10">
    <property type="entry name" value="Zinc/RING finger domain, C3HC4 (zinc finger)"/>
    <property type="match status" value="1"/>
</dbReference>
<keyword evidence="6 10" id="KW-0863">Zinc-finger</keyword>
<feature type="region of interest" description="Disordered" evidence="11">
    <location>
        <begin position="261"/>
        <end position="285"/>
    </location>
</feature>
<comment type="caution">
    <text evidence="13">The sequence shown here is derived from an EMBL/GenBank/DDBJ whole genome shotgun (WGS) entry which is preliminary data.</text>
</comment>
<feature type="region of interest" description="Disordered" evidence="11">
    <location>
        <begin position="1"/>
        <end position="36"/>
    </location>
</feature>
<feature type="compositionally biased region" description="Basic and acidic residues" evidence="11">
    <location>
        <begin position="392"/>
        <end position="401"/>
    </location>
</feature>
<dbReference type="GO" id="GO:0061665">
    <property type="term" value="F:SUMO ligase activity"/>
    <property type="evidence" value="ECO:0007669"/>
    <property type="project" value="TreeGrafter"/>
</dbReference>
<name>A0A139HA14_9PEZI</name>
<feature type="compositionally biased region" description="Polar residues" evidence="11">
    <location>
        <begin position="158"/>
        <end position="167"/>
    </location>
</feature>
<evidence type="ECO:0000256" key="7">
    <source>
        <dbReference type="ARBA" id="ARBA00022786"/>
    </source>
</evidence>
<evidence type="ECO:0000256" key="2">
    <source>
        <dbReference type="ARBA" id="ARBA00004718"/>
    </source>
</evidence>
<dbReference type="STRING" id="113226.A0A139HA14"/>
<evidence type="ECO:0000256" key="10">
    <source>
        <dbReference type="PROSITE-ProRule" id="PRU00452"/>
    </source>
</evidence>
<sequence length="460" mass="51901">MSTRAPHSTTTKTATPGPSSRGAPVSTAVPEYQPPAFPLNPAAQRALSSLLQKHSTKRFEEHIASAQTELSTVVGDIYDALNPKREATTKRRQRFDHGREDDEDELKTQEAQLQRLQEKAKQMHERMEEQMRKLVDAKAGVESMREAVGAAERDARENASTQASMQQGRALRSLRADRDEDDEHDDEDEEMPDFTPTDPAGGTQPPTAPKHAFKKHLEYTQLRWQGQCLTDRYSSNKEYADFKRLLHDALYPDDDVELAPPDRWFDEGGRPAPGTTTRTQNEDDSDDDIAVERTTISTRCPLTLLQFETPWTSKKCPHTFEKDAIVNMINASTLTNAQRQNYVQCPYGGCQQQLTKYDVDRDPVMTRKIKRIQAARRAAEEEEDGDEDEPDGPQRRGHVIDSDALDLDETGRAQPVRMKTEPESSRLSVVRQGQYSGPPRSSQVIDMVDDSDEDDEDGMD</sequence>
<dbReference type="GO" id="GO:0005634">
    <property type="term" value="C:nucleus"/>
    <property type="evidence" value="ECO:0007669"/>
    <property type="project" value="UniProtKB-SubCell"/>
</dbReference>
<feature type="compositionally biased region" description="Low complexity" evidence="11">
    <location>
        <begin position="270"/>
        <end position="279"/>
    </location>
</feature>
<evidence type="ECO:0000259" key="12">
    <source>
        <dbReference type="PROSITE" id="PS51044"/>
    </source>
</evidence>
<feature type="domain" description="SP-RING-type" evidence="12">
    <location>
        <begin position="285"/>
        <end position="374"/>
    </location>
</feature>
<feature type="compositionally biased region" description="Acidic residues" evidence="11">
    <location>
        <begin position="179"/>
        <end position="192"/>
    </location>
</feature>
<keyword evidence="5" id="KW-0479">Metal-binding</keyword>
<gene>
    <name evidence="13" type="ORF">AC579_3922</name>
</gene>
<evidence type="ECO:0000313" key="13">
    <source>
        <dbReference type="EMBL" id="KXS99293.1"/>
    </source>
</evidence>
<comment type="similarity">
    <text evidence="3">Belongs to the NSE2 family.</text>
</comment>
<dbReference type="AlphaFoldDB" id="A0A139HA14"/>
<organism evidence="13 14">
    <name type="scientific">Pseudocercospora musae</name>
    <dbReference type="NCBI Taxonomy" id="113226"/>
    <lineage>
        <taxon>Eukaryota</taxon>
        <taxon>Fungi</taxon>
        <taxon>Dikarya</taxon>
        <taxon>Ascomycota</taxon>
        <taxon>Pezizomycotina</taxon>
        <taxon>Dothideomycetes</taxon>
        <taxon>Dothideomycetidae</taxon>
        <taxon>Mycosphaerellales</taxon>
        <taxon>Mycosphaerellaceae</taxon>
        <taxon>Pseudocercospora</taxon>
    </lineage>
</organism>
<feature type="compositionally biased region" description="Basic and acidic residues" evidence="11">
    <location>
        <begin position="85"/>
        <end position="100"/>
    </location>
</feature>
<evidence type="ECO:0000256" key="6">
    <source>
        <dbReference type="ARBA" id="ARBA00022771"/>
    </source>
</evidence>
<keyword evidence="7" id="KW-0833">Ubl conjugation pathway</keyword>
<dbReference type="PANTHER" id="PTHR21330">
    <property type="entry name" value="E3 SUMO-PROTEIN LIGASE NSE2"/>
    <property type="match status" value="1"/>
</dbReference>
<proteinExistence type="inferred from homology"/>
<feature type="compositionally biased region" description="Acidic residues" evidence="11">
    <location>
        <begin position="447"/>
        <end position="460"/>
    </location>
</feature>
<dbReference type="SUPFAM" id="SSF57850">
    <property type="entry name" value="RING/U-box"/>
    <property type="match status" value="1"/>
</dbReference>
<protein>
    <recommendedName>
        <fullName evidence="12">SP-RING-type domain-containing protein</fullName>
    </recommendedName>
</protein>
<keyword evidence="8" id="KW-0862">Zinc</keyword>
<dbReference type="PANTHER" id="PTHR21330:SF1">
    <property type="entry name" value="E3 SUMO-PROTEIN LIGASE NSE2"/>
    <property type="match status" value="1"/>
</dbReference>
<dbReference type="Pfam" id="PF11789">
    <property type="entry name" value="zf-Nse"/>
    <property type="match status" value="1"/>
</dbReference>
<dbReference type="GO" id="GO:0016925">
    <property type="term" value="P:protein sumoylation"/>
    <property type="evidence" value="ECO:0007669"/>
    <property type="project" value="UniProtKB-UniPathway"/>
</dbReference>
<dbReference type="InterPro" id="IPR026846">
    <property type="entry name" value="Nse2(Mms21)"/>
</dbReference>
<reference evidence="13 14" key="1">
    <citation type="submission" date="2015-07" db="EMBL/GenBank/DDBJ databases">
        <title>Comparative genomics of the Sigatoka disease complex on banana suggests a link between parallel evolutionary changes in Pseudocercospora fijiensis and Pseudocercospora eumusae and increased virulence on the banana host.</title>
        <authorList>
            <person name="Chang T.-C."/>
            <person name="Salvucci A."/>
            <person name="Crous P.W."/>
            <person name="Stergiopoulos I."/>
        </authorList>
    </citation>
    <scope>NUCLEOTIDE SEQUENCE [LARGE SCALE GENOMIC DNA]</scope>
    <source>
        <strain evidence="13 14">CBS 116634</strain>
    </source>
</reference>
<evidence type="ECO:0000256" key="9">
    <source>
        <dbReference type="ARBA" id="ARBA00023242"/>
    </source>
</evidence>
<dbReference type="UniPathway" id="UPA00886"/>
<feature type="compositionally biased region" description="Acidic residues" evidence="11">
    <location>
        <begin position="380"/>
        <end position="391"/>
    </location>
</feature>
<evidence type="ECO:0000256" key="3">
    <source>
        <dbReference type="ARBA" id="ARBA00008212"/>
    </source>
</evidence>
<dbReference type="CDD" id="cd16651">
    <property type="entry name" value="SPL-RING_NSE2"/>
    <property type="match status" value="1"/>
</dbReference>
<evidence type="ECO:0000256" key="11">
    <source>
        <dbReference type="SAM" id="MobiDB-lite"/>
    </source>
</evidence>
<dbReference type="OrthoDB" id="756301at2759"/>
<evidence type="ECO:0000256" key="5">
    <source>
        <dbReference type="ARBA" id="ARBA00022723"/>
    </source>
</evidence>
<feature type="region of interest" description="Disordered" evidence="11">
    <location>
        <begin position="373"/>
        <end position="460"/>
    </location>
</feature>